<comment type="subcellular location">
    <subcellularLocation>
        <location evidence="1">Membrane</location>
    </subcellularLocation>
</comment>
<comment type="similarity">
    <text evidence="2">Belongs to the G-protein coupled receptor 1 family.</text>
</comment>
<keyword evidence="4" id="KW-1133">Transmembrane helix</keyword>
<gene>
    <name evidence="7" type="ORF">GE061_003529</name>
</gene>
<dbReference type="PANTHER" id="PTHR46641">
    <property type="entry name" value="FMRFAMIDE RECEPTOR-RELATED"/>
    <property type="match status" value="1"/>
</dbReference>
<dbReference type="AlphaFoldDB" id="A0A6A4JCH3"/>
<dbReference type="GO" id="GO:0016020">
    <property type="term" value="C:membrane"/>
    <property type="evidence" value="ECO:0007669"/>
    <property type="project" value="UniProtKB-SubCell"/>
</dbReference>
<organism evidence="7 8">
    <name type="scientific">Apolygus lucorum</name>
    <name type="common">Small green plant bug</name>
    <name type="synonym">Lygocoris lucorum</name>
    <dbReference type="NCBI Taxonomy" id="248454"/>
    <lineage>
        <taxon>Eukaryota</taxon>
        <taxon>Metazoa</taxon>
        <taxon>Ecdysozoa</taxon>
        <taxon>Arthropoda</taxon>
        <taxon>Hexapoda</taxon>
        <taxon>Insecta</taxon>
        <taxon>Pterygota</taxon>
        <taxon>Neoptera</taxon>
        <taxon>Paraneoptera</taxon>
        <taxon>Hemiptera</taxon>
        <taxon>Heteroptera</taxon>
        <taxon>Panheteroptera</taxon>
        <taxon>Cimicomorpha</taxon>
        <taxon>Miridae</taxon>
        <taxon>Mirini</taxon>
        <taxon>Apolygus</taxon>
    </lineage>
</organism>
<evidence type="ECO:0000256" key="2">
    <source>
        <dbReference type="ARBA" id="ARBA00010663"/>
    </source>
</evidence>
<dbReference type="PROSITE" id="PS50262">
    <property type="entry name" value="G_PROTEIN_RECEP_F1_2"/>
    <property type="match status" value="1"/>
</dbReference>
<dbReference type="InterPro" id="IPR052954">
    <property type="entry name" value="GPCR-Ligand_Int"/>
</dbReference>
<comment type="caution">
    <text evidence="7">The sequence shown here is derived from an EMBL/GenBank/DDBJ whole genome shotgun (WGS) entry which is preliminary data.</text>
</comment>
<evidence type="ECO:0000313" key="8">
    <source>
        <dbReference type="Proteomes" id="UP000466442"/>
    </source>
</evidence>
<evidence type="ECO:0000256" key="1">
    <source>
        <dbReference type="ARBA" id="ARBA00004370"/>
    </source>
</evidence>
<proteinExistence type="inferred from homology"/>
<keyword evidence="5" id="KW-0472">Membrane</keyword>
<evidence type="ECO:0000256" key="4">
    <source>
        <dbReference type="ARBA" id="ARBA00022989"/>
    </source>
</evidence>
<dbReference type="CDD" id="cd14978">
    <property type="entry name" value="7tmA_FMRFamide_R-like"/>
    <property type="match status" value="1"/>
</dbReference>
<feature type="domain" description="G-protein coupled receptors family 1 profile" evidence="6">
    <location>
        <begin position="51"/>
        <end position="286"/>
    </location>
</feature>
<dbReference type="Proteomes" id="UP000466442">
    <property type="component" value="Unassembled WGS sequence"/>
</dbReference>
<dbReference type="OrthoDB" id="10011262at2759"/>
<evidence type="ECO:0000259" key="6">
    <source>
        <dbReference type="PROSITE" id="PS50262"/>
    </source>
</evidence>
<evidence type="ECO:0000256" key="5">
    <source>
        <dbReference type="ARBA" id="ARBA00023136"/>
    </source>
</evidence>
<keyword evidence="3" id="KW-0812">Transmembrane</keyword>
<dbReference type="Gene3D" id="1.20.1070.10">
    <property type="entry name" value="Rhodopsin 7-helix transmembrane proteins"/>
    <property type="match status" value="1"/>
</dbReference>
<name>A0A6A4JCH3_APOLU</name>
<keyword evidence="8" id="KW-1185">Reference proteome</keyword>
<reference evidence="7" key="1">
    <citation type="journal article" date="2021" name="Mol. Ecol. Resour.">
        <title>Apolygus lucorum genome provides insights into omnivorousness and mesophyll feeding.</title>
        <authorList>
            <person name="Liu Y."/>
            <person name="Liu H."/>
            <person name="Wang H."/>
            <person name="Huang T."/>
            <person name="Liu B."/>
            <person name="Yang B."/>
            <person name="Yin L."/>
            <person name="Li B."/>
            <person name="Zhang Y."/>
            <person name="Zhang S."/>
            <person name="Jiang F."/>
            <person name="Zhang X."/>
            <person name="Ren Y."/>
            <person name="Wang B."/>
            <person name="Wang S."/>
            <person name="Lu Y."/>
            <person name="Wu K."/>
            <person name="Fan W."/>
            <person name="Wang G."/>
        </authorList>
    </citation>
    <scope>NUCLEOTIDE SEQUENCE</scope>
    <source>
        <strain evidence="7">12Hb</strain>
    </source>
</reference>
<dbReference type="Pfam" id="PF00001">
    <property type="entry name" value="7tm_1"/>
    <property type="match status" value="1"/>
</dbReference>
<dbReference type="PRINTS" id="PR00237">
    <property type="entry name" value="GPCRRHODOPSN"/>
</dbReference>
<evidence type="ECO:0000256" key="3">
    <source>
        <dbReference type="ARBA" id="ARBA00022692"/>
    </source>
</evidence>
<evidence type="ECO:0000313" key="7">
    <source>
        <dbReference type="EMBL" id="KAF6203114.1"/>
    </source>
</evidence>
<dbReference type="InterPro" id="IPR017452">
    <property type="entry name" value="GPCR_Rhodpsn_7TM"/>
</dbReference>
<dbReference type="PANTHER" id="PTHR46641:SF18">
    <property type="entry name" value="G-PROTEIN COUPLED RECEPTORS FAMILY 1 PROFILE DOMAIN-CONTAINING PROTEIN"/>
    <property type="match status" value="1"/>
</dbReference>
<dbReference type="InterPro" id="IPR000276">
    <property type="entry name" value="GPCR_Rhodpsn"/>
</dbReference>
<protein>
    <recommendedName>
        <fullName evidence="6">G-protein coupled receptors family 1 profile domain-containing protein</fullName>
    </recommendedName>
</protein>
<dbReference type="GO" id="GO:0004930">
    <property type="term" value="F:G protein-coupled receptor activity"/>
    <property type="evidence" value="ECO:0007669"/>
    <property type="project" value="InterPro"/>
</dbReference>
<dbReference type="EMBL" id="WIXP02000011">
    <property type="protein sequence ID" value="KAF6203114.1"/>
    <property type="molecule type" value="Genomic_DNA"/>
</dbReference>
<accession>A0A6A4JCH3</accession>
<dbReference type="SUPFAM" id="SSF81321">
    <property type="entry name" value="Family A G protein-coupled receptor-like"/>
    <property type="match status" value="1"/>
</dbReference>
<sequence>MSFLPLRLQRRSEGRTVYFAHDLNLKGDVYLLYGFIVLLIRISVGLLGLVGNTFSLVVWSRPHLKSPSSVILLVLAVSDTLVILCGLWVDLPDAYGFLGHYKGNLMLDYIQLKYEMNYYTVWSMFVSRAVYFMAWTASMYLTLLLTVERSVCIFNPFRFSEWCSYARTCKFVLAVVIFSILCNLGKLCWERRVIGFYKVILDGEEFTMYKEVETKLYHNPIYAEVVLVWMVIVLKYLVPLTCIVTLNTITYIKLKKVNKERLTMTEAQKNDNKLTRMIIYVVLEFLAFSSFTAFAGTSNLFPSPTASCWFLISVLQIKILVRGNHAGI</sequence>